<accession>A0A4Y2LSC0</accession>
<dbReference type="Proteomes" id="UP000499080">
    <property type="component" value="Unassembled WGS sequence"/>
</dbReference>
<comment type="caution">
    <text evidence="2">The sequence shown here is derived from an EMBL/GenBank/DDBJ whole genome shotgun (WGS) entry which is preliminary data.</text>
</comment>
<feature type="chain" id="PRO_5021451844" description="Protein kinase domain-containing protein" evidence="1">
    <location>
        <begin position="28"/>
        <end position="114"/>
    </location>
</feature>
<protein>
    <recommendedName>
        <fullName evidence="4">Protein kinase domain-containing protein</fullName>
    </recommendedName>
</protein>
<name>A0A4Y2LSC0_ARAVE</name>
<gene>
    <name evidence="2" type="ORF">AVEN_210185_1</name>
</gene>
<dbReference type="EMBL" id="BGPR01006202">
    <property type="protein sequence ID" value="GBN16923.1"/>
    <property type="molecule type" value="Genomic_DNA"/>
</dbReference>
<evidence type="ECO:0000256" key="1">
    <source>
        <dbReference type="SAM" id="SignalP"/>
    </source>
</evidence>
<proteinExistence type="predicted"/>
<feature type="signal peptide" evidence="1">
    <location>
        <begin position="1"/>
        <end position="27"/>
    </location>
</feature>
<keyword evidence="3" id="KW-1185">Reference proteome</keyword>
<reference evidence="2 3" key="1">
    <citation type="journal article" date="2019" name="Sci. Rep.">
        <title>Orb-weaving spider Araneus ventricosus genome elucidates the spidroin gene catalogue.</title>
        <authorList>
            <person name="Kono N."/>
            <person name="Nakamura H."/>
            <person name="Ohtoshi R."/>
            <person name="Moran D.A.P."/>
            <person name="Shinohara A."/>
            <person name="Yoshida Y."/>
            <person name="Fujiwara M."/>
            <person name="Mori M."/>
            <person name="Tomita M."/>
            <person name="Arakawa K."/>
        </authorList>
    </citation>
    <scope>NUCLEOTIDE SEQUENCE [LARGE SCALE GENOMIC DNA]</scope>
</reference>
<keyword evidence="1" id="KW-0732">Signal</keyword>
<evidence type="ECO:0008006" key="4">
    <source>
        <dbReference type="Google" id="ProtNLM"/>
    </source>
</evidence>
<evidence type="ECO:0000313" key="3">
    <source>
        <dbReference type="Proteomes" id="UP000499080"/>
    </source>
</evidence>
<sequence length="114" mass="13425">MRKLWARCNACSMKTVVLLEWAMCGECSPMGCMWSVKIVDLGLCVEFENWTMYEAGIVWSVKMWRVVEWLMCRIRIVIVTLSGMQERDRTGQFSDFWFEVPWLMCGSLKMVDSF</sequence>
<dbReference type="AlphaFoldDB" id="A0A4Y2LSC0"/>
<evidence type="ECO:0000313" key="2">
    <source>
        <dbReference type="EMBL" id="GBN16923.1"/>
    </source>
</evidence>
<organism evidence="2 3">
    <name type="scientific">Araneus ventricosus</name>
    <name type="common">Orbweaver spider</name>
    <name type="synonym">Epeira ventricosa</name>
    <dbReference type="NCBI Taxonomy" id="182803"/>
    <lineage>
        <taxon>Eukaryota</taxon>
        <taxon>Metazoa</taxon>
        <taxon>Ecdysozoa</taxon>
        <taxon>Arthropoda</taxon>
        <taxon>Chelicerata</taxon>
        <taxon>Arachnida</taxon>
        <taxon>Araneae</taxon>
        <taxon>Araneomorphae</taxon>
        <taxon>Entelegynae</taxon>
        <taxon>Araneoidea</taxon>
        <taxon>Araneidae</taxon>
        <taxon>Araneus</taxon>
    </lineage>
</organism>